<feature type="region of interest" description="Disordered" evidence="1">
    <location>
        <begin position="142"/>
        <end position="243"/>
    </location>
</feature>
<sequence>METIGDADKIRLTFVPTTSTYVAFSIDPVFTVAALDDPEASAAAKAISTKKYAGYVSEVLDLPFPDRLYHRCEIRLLSQGLPELSDEHHIEPSMCVPVFPTTEHPLSREPLHPTKPLPWPNLYHHSYMDVTLRLRTHVTDCSMAPRIPPKDRVRHDRMISEDDERREDLERKSKEPSSPNERSPTESQMGSSMPIAVGSSSTPGAAYELRHSGSESSSSRNLQNSIAPHDGFVGDSDAGDAHSNLDSDSDVAYVNNLFWGAMFGGNDSAYDTMPVADVWYDISVVDKFTNPRHLFIEIDALKKIDQESRVRNATRMEEFDKARLASIPQPDETQAELRESQRIFYRPLNLITWIQSRLRDVLSTRNTRASTSPDPETIASLSPKKPLANFKRVVKLAISAASCPIVSLMKVVSHRSDLSIGYPSIASHAMQPRTCIMYTLNAVKDPATDDIIYLRFIPVLA</sequence>
<organism evidence="2 3">
    <name type="scientific">Bondarzewia mesenterica</name>
    <dbReference type="NCBI Taxonomy" id="1095465"/>
    <lineage>
        <taxon>Eukaryota</taxon>
        <taxon>Fungi</taxon>
        <taxon>Dikarya</taxon>
        <taxon>Basidiomycota</taxon>
        <taxon>Agaricomycotina</taxon>
        <taxon>Agaricomycetes</taxon>
        <taxon>Russulales</taxon>
        <taxon>Bondarzewiaceae</taxon>
        <taxon>Bondarzewia</taxon>
    </lineage>
</organism>
<proteinExistence type="predicted"/>
<dbReference type="AlphaFoldDB" id="A0A4V6S1L7"/>
<feature type="compositionally biased region" description="Polar residues" evidence="1">
    <location>
        <begin position="176"/>
        <end position="191"/>
    </location>
</feature>
<keyword evidence="3" id="KW-1185">Reference proteome</keyword>
<comment type="caution">
    <text evidence="2">The sequence shown here is derived from an EMBL/GenBank/DDBJ whole genome shotgun (WGS) entry which is preliminary data.</text>
</comment>
<feature type="compositionally biased region" description="Basic and acidic residues" evidence="1">
    <location>
        <begin position="166"/>
        <end position="175"/>
    </location>
</feature>
<evidence type="ECO:0000313" key="3">
    <source>
        <dbReference type="Proteomes" id="UP000310158"/>
    </source>
</evidence>
<name>A0A4V6S1L7_9AGAM</name>
<dbReference type="EMBL" id="SGPL01000004">
    <property type="protein sequence ID" value="THH21353.1"/>
    <property type="molecule type" value="Genomic_DNA"/>
</dbReference>
<dbReference type="Proteomes" id="UP000310158">
    <property type="component" value="Unassembled WGS sequence"/>
</dbReference>
<evidence type="ECO:0000256" key="1">
    <source>
        <dbReference type="SAM" id="MobiDB-lite"/>
    </source>
</evidence>
<dbReference type="OrthoDB" id="3053346at2759"/>
<reference evidence="2 3" key="1">
    <citation type="submission" date="2019-02" db="EMBL/GenBank/DDBJ databases">
        <title>Genome sequencing of the rare red list fungi Bondarzewia mesenterica.</title>
        <authorList>
            <person name="Buettner E."/>
            <person name="Kellner H."/>
        </authorList>
    </citation>
    <scope>NUCLEOTIDE SEQUENCE [LARGE SCALE GENOMIC DNA]</scope>
    <source>
        <strain evidence="2 3">DSM 108281</strain>
    </source>
</reference>
<accession>A0A4V6S1L7</accession>
<gene>
    <name evidence="2" type="ORF">EW146_g195</name>
</gene>
<protein>
    <submittedName>
        <fullName evidence="2">Uncharacterized protein</fullName>
    </submittedName>
</protein>
<feature type="compositionally biased region" description="Basic and acidic residues" evidence="1">
    <location>
        <begin position="148"/>
        <end position="160"/>
    </location>
</feature>
<evidence type="ECO:0000313" key="2">
    <source>
        <dbReference type="EMBL" id="THH21353.1"/>
    </source>
</evidence>